<feature type="compositionally biased region" description="Gly residues" evidence="1">
    <location>
        <begin position="79"/>
        <end position="100"/>
    </location>
</feature>
<dbReference type="GeneTree" id="ENSGT00940000169717"/>
<organism evidence="3 4">
    <name type="scientific">Peromyscus maniculatus bairdii</name>
    <name type="common">Prairie deer mouse</name>
    <dbReference type="NCBI Taxonomy" id="230844"/>
    <lineage>
        <taxon>Eukaryota</taxon>
        <taxon>Metazoa</taxon>
        <taxon>Chordata</taxon>
        <taxon>Craniata</taxon>
        <taxon>Vertebrata</taxon>
        <taxon>Euteleostomi</taxon>
        <taxon>Mammalia</taxon>
        <taxon>Eutheria</taxon>
        <taxon>Euarchontoglires</taxon>
        <taxon>Glires</taxon>
        <taxon>Rodentia</taxon>
        <taxon>Myomorpha</taxon>
        <taxon>Muroidea</taxon>
        <taxon>Cricetidae</taxon>
        <taxon>Neotominae</taxon>
        <taxon>Peromyscus</taxon>
    </lineage>
</organism>
<keyword evidence="2" id="KW-0732">Signal</keyword>
<reference evidence="3" key="3">
    <citation type="submission" date="2025-09" db="UniProtKB">
        <authorList>
            <consortium name="Ensembl"/>
        </authorList>
    </citation>
    <scope>IDENTIFICATION</scope>
</reference>
<reference evidence="3 4" key="1">
    <citation type="submission" date="2018-10" db="EMBL/GenBank/DDBJ databases">
        <title>Improved assembly of the deer mouse Peromyscus maniculatus genome.</title>
        <authorList>
            <person name="Lassance J.-M."/>
            <person name="Hoekstra H.E."/>
        </authorList>
    </citation>
    <scope>NUCLEOTIDE SEQUENCE [LARGE SCALE GENOMIC DNA]</scope>
</reference>
<dbReference type="AlphaFoldDB" id="A0A8C8UPI3"/>
<dbReference type="Ensembl" id="ENSPEMT00000033990.1">
    <property type="protein sequence ID" value="ENSPEMP00000034512.1"/>
    <property type="gene ID" value="ENSPEMG00000031212.1"/>
</dbReference>
<name>A0A8C8UPI3_PERMB</name>
<accession>A0A8C8UPI3</accession>
<sequence length="100" mass="10012">MHAPPHVGVAGLCSLLIASLSAGPAPARAGKMKVVEEPNTFGLNNPFLPQASRLQPKREPSPVSGERGRERGADRGADGGRGGEGSPSAGGGGGRMECLG</sequence>
<feature type="chain" id="PRO_5046924856" evidence="2">
    <location>
        <begin position="30"/>
        <end position="100"/>
    </location>
</feature>
<keyword evidence="4" id="KW-1185">Reference proteome</keyword>
<dbReference type="Proteomes" id="UP000694547">
    <property type="component" value="Chromosome 8"/>
</dbReference>
<evidence type="ECO:0000313" key="4">
    <source>
        <dbReference type="Proteomes" id="UP000694547"/>
    </source>
</evidence>
<protein>
    <submittedName>
        <fullName evidence="3">Uncharacterized protein</fullName>
    </submittedName>
</protein>
<evidence type="ECO:0000256" key="2">
    <source>
        <dbReference type="SAM" id="SignalP"/>
    </source>
</evidence>
<feature type="compositionally biased region" description="Basic and acidic residues" evidence="1">
    <location>
        <begin position="56"/>
        <end position="78"/>
    </location>
</feature>
<evidence type="ECO:0000313" key="3">
    <source>
        <dbReference type="Ensembl" id="ENSPEMP00000034512.1"/>
    </source>
</evidence>
<feature type="region of interest" description="Disordered" evidence="1">
    <location>
        <begin position="39"/>
        <end position="100"/>
    </location>
</feature>
<proteinExistence type="predicted"/>
<reference evidence="3" key="2">
    <citation type="submission" date="2025-08" db="UniProtKB">
        <authorList>
            <consortium name="Ensembl"/>
        </authorList>
    </citation>
    <scope>IDENTIFICATION</scope>
</reference>
<evidence type="ECO:0000256" key="1">
    <source>
        <dbReference type="SAM" id="MobiDB-lite"/>
    </source>
</evidence>
<feature type="signal peptide" evidence="2">
    <location>
        <begin position="1"/>
        <end position="29"/>
    </location>
</feature>